<accession>A0A653Y3I2</accession>
<evidence type="ECO:0000313" key="1">
    <source>
        <dbReference type="EMBL" id="VXC37152.1"/>
    </source>
</evidence>
<sequence length="54" mass="5901">MPINWNTLHLIGGIMMKKVSLLIFALAIVVFGQTVSYNSLNDTNLGPTERPIGT</sequence>
<reference evidence="1 2" key="1">
    <citation type="submission" date="2019-10" db="EMBL/GenBank/DDBJ databases">
        <authorList>
            <person name="Karimi E."/>
        </authorList>
    </citation>
    <scope>NUCLEOTIDE SEQUENCE [LARGE SCALE GENOMIC DNA]</scope>
    <source>
        <strain evidence="1">Bacillus sp. 348</strain>
    </source>
</reference>
<proteinExistence type="predicted"/>
<organism evidence="1 2">
    <name type="scientific">Bacillus altitudinis</name>
    <dbReference type="NCBI Taxonomy" id="293387"/>
    <lineage>
        <taxon>Bacteria</taxon>
        <taxon>Bacillati</taxon>
        <taxon>Bacillota</taxon>
        <taxon>Bacilli</taxon>
        <taxon>Bacillales</taxon>
        <taxon>Bacillaceae</taxon>
        <taxon>Bacillus</taxon>
    </lineage>
</organism>
<gene>
    <name evidence="1" type="ORF">BACI348_51024</name>
</gene>
<dbReference type="EMBL" id="CABWLH010000010">
    <property type="protein sequence ID" value="VXC37152.1"/>
    <property type="molecule type" value="Genomic_DNA"/>
</dbReference>
<dbReference type="AlphaFoldDB" id="A0A653Y3I2"/>
<evidence type="ECO:0000313" key="2">
    <source>
        <dbReference type="Proteomes" id="UP000433089"/>
    </source>
</evidence>
<dbReference type="Proteomes" id="UP000433089">
    <property type="component" value="Unassembled WGS sequence"/>
</dbReference>
<protein>
    <submittedName>
        <fullName evidence="1">Uncharacterized protein</fullName>
    </submittedName>
</protein>
<name>A0A653Y3I2_BACAB</name>